<organism evidence="1 2">
    <name type="scientific">Okibacterium fritillariae</name>
    <dbReference type="NCBI Taxonomy" id="123320"/>
    <lineage>
        <taxon>Bacteria</taxon>
        <taxon>Bacillati</taxon>
        <taxon>Actinomycetota</taxon>
        <taxon>Actinomycetes</taxon>
        <taxon>Micrococcales</taxon>
        <taxon>Microbacteriaceae</taxon>
        <taxon>Okibacterium</taxon>
    </lineage>
</organism>
<dbReference type="Proteomes" id="UP000190857">
    <property type="component" value="Unassembled WGS sequence"/>
</dbReference>
<dbReference type="InterPro" id="IPR029063">
    <property type="entry name" value="SAM-dependent_MTases_sf"/>
</dbReference>
<dbReference type="SUPFAM" id="SSF53335">
    <property type="entry name" value="S-adenosyl-L-methionine-dependent methyltransferases"/>
    <property type="match status" value="1"/>
</dbReference>
<dbReference type="Gene3D" id="3.40.50.150">
    <property type="entry name" value="Vaccinia Virus protein VP39"/>
    <property type="match status" value="1"/>
</dbReference>
<protein>
    <recommendedName>
        <fullName evidence="3">Methyltransferase domain-containing protein</fullName>
    </recommendedName>
</protein>
<accession>A0A1T5IVW2</accession>
<dbReference type="AlphaFoldDB" id="A0A1T5IVW2"/>
<dbReference type="RefSeq" id="WP_079727910.1">
    <property type="nucleotide sequence ID" value="NZ_FUZP01000001.1"/>
</dbReference>
<name>A0A1T5IVW2_9MICO</name>
<keyword evidence="2" id="KW-1185">Reference proteome</keyword>
<reference evidence="1 2" key="1">
    <citation type="submission" date="2017-02" db="EMBL/GenBank/DDBJ databases">
        <authorList>
            <person name="Peterson S.W."/>
        </authorList>
    </citation>
    <scope>NUCLEOTIDE SEQUENCE [LARGE SCALE GENOMIC DNA]</scope>
    <source>
        <strain evidence="1 2">VKM Ac-2059</strain>
    </source>
</reference>
<evidence type="ECO:0000313" key="1">
    <source>
        <dbReference type="EMBL" id="SKC43108.1"/>
    </source>
</evidence>
<evidence type="ECO:0008006" key="3">
    <source>
        <dbReference type="Google" id="ProtNLM"/>
    </source>
</evidence>
<dbReference type="OrthoDB" id="5498854at2"/>
<dbReference type="EMBL" id="FUZP01000001">
    <property type="protein sequence ID" value="SKC43108.1"/>
    <property type="molecule type" value="Genomic_DNA"/>
</dbReference>
<dbReference type="STRING" id="123320.SAMN06309945_0887"/>
<proteinExistence type="predicted"/>
<gene>
    <name evidence="1" type="ORF">SAMN06309945_0887</name>
</gene>
<sequence length="270" mass="29960">MPIGTITRGTTNTNRLRRVDRYLQVAPALRDATDPLVVDLGYGHSASTSLELQHRLRRVRPDVEVLGLEIDPARVALATRQLEAVQRGQSHFRPDAAVSFARGGFEVPTPAGRRPAVIRAFNVLRQYDEGQVADAWALMTSRLQPGGLLVEGTCDEIGRISSWVDVGADGPLAFTISLRLRGLERPSVVAERLPKALIHRNVEGERVHDLLVDIDRFWQYNAALDVHSPVQRWVATIQGLRDAGWPVLGRATRWRLGEVTVPWSAVAPRD</sequence>
<evidence type="ECO:0000313" key="2">
    <source>
        <dbReference type="Proteomes" id="UP000190857"/>
    </source>
</evidence>